<keyword evidence="3" id="KW-1185">Reference proteome</keyword>
<feature type="region of interest" description="Disordered" evidence="1">
    <location>
        <begin position="227"/>
        <end position="333"/>
    </location>
</feature>
<accession>A0ABR0I733</accession>
<feature type="compositionally biased region" description="Low complexity" evidence="1">
    <location>
        <begin position="266"/>
        <end position="275"/>
    </location>
</feature>
<name>A0ABR0I733_9PEZI</name>
<proteinExistence type="predicted"/>
<dbReference type="EMBL" id="JAFFHC010000005">
    <property type="protein sequence ID" value="KAK4675964.1"/>
    <property type="molecule type" value="Genomic_DNA"/>
</dbReference>
<feature type="compositionally biased region" description="Pro residues" evidence="1">
    <location>
        <begin position="276"/>
        <end position="289"/>
    </location>
</feature>
<feature type="compositionally biased region" description="Basic and acidic residues" evidence="1">
    <location>
        <begin position="306"/>
        <end position="333"/>
    </location>
</feature>
<protein>
    <recommendedName>
        <fullName evidence="4">HORMA domain-containing protein</fullName>
    </recommendedName>
</protein>
<sequence length="333" mass="37213">MDVEALLRKRSSEVSIEVFDPDHYHLLVKAIQNILSTELAELSIAQLIDGVPLMMWVFEGRDVYSRKATHCLNTRIFIMQAYQISEIGSGEFKMRLVELTAVAVHNLAVLVYQGHPKFHSQEEIDKTVSCTVPPRWIEDDGLKLHWEKVIEPHPTLFYRIDYLDHDRYTHGLADVVGYWAEDRNFGGVVLFEKGDYPELQEAFDELTNYESEESFVVTLEYDERGLPIVTKSPRDPGASEDNMSQASSGKRRKLEDGSGKIPPAPSELLLVSPPSLGSPPPLDSPPPLSSPRLCSAEPLELSSSPDAREAPGSESVSLHDKDATANVDIESKE</sequence>
<gene>
    <name evidence="2" type="ORF">QC764_507860</name>
</gene>
<reference evidence="2 3" key="1">
    <citation type="journal article" date="2023" name="bioRxiv">
        <title>High-quality genome assemblies of four members of thePodospora anserinaspecies complex.</title>
        <authorList>
            <person name="Ament-Velasquez S.L."/>
            <person name="Vogan A.A."/>
            <person name="Wallerman O."/>
            <person name="Hartmann F."/>
            <person name="Gautier V."/>
            <person name="Silar P."/>
            <person name="Giraud T."/>
            <person name="Johannesson H."/>
        </authorList>
    </citation>
    <scope>NUCLEOTIDE SEQUENCE [LARGE SCALE GENOMIC DNA]</scope>
    <source>
        <strain evidence="2 3">CBS 124.78</strain>
    </source>
</reference>
<comment type="caution">
    <text evidence="2">The sequence shown here is derived from an EMBL/GenBank/DDBJ whole genome shotgun (WGS) entry which is preliminary data.</text>
</comment>
<dbReference type="RefSeq" id="XP_062799434.1">
    <property type="nucleotide sequence ID" value="XM_062948039.1"/>
</dbReference>
<dbReference type="Proteomes" id="UP001323617">
    <property type="component" value="Unassembled WGS sequence"/>
</dbReference>
<evidence type="ECO:0000313" key="2">
    <source>
        <dbReference type="EMBL" id="KAK4675964.1"/>
    </source>
</evidence>
<organism evidence="2 3">
    <name type="scientific">Podospora pseudoanserina</name>
    <dbReference type="NCBI Taxonomy" id="2609844"/>
    <lineage>
        <taxon>Eukaryota</taxon>
        <taxon>Fungi</taxon>
        <taxon>Dikarya</taxon>
        <taxon>Ascomycota</taxon>
        <taxon>Pezizomycotina</taxon>
        <taxon>Sordariomycetes</taxon>
        <taxon>Sordariomycetidae</taxon>
        <taxon>Sordariales</taxon>
        <taxon>Podosporaceae</taxon>
        <taxon>Podospora</taxon>
    </lineage>
</organism>
<evidence type="ECO:0000256" key="1">
    <source>
        <dbReference type="SAM" id="MobiDB-lite"/>
    </source>
</evidence>
<dbReference type="GeneID" id="87968904"/>
<evidence type="ECO:0008006" key="4">
    <source>
        <dbReference type="Google" id="ProtNLM"/>
    </source>
</evidence>
<evidence type="ECO:0000313" key="3">
    <source>
        <dbReference type="Proteomes" id="UP001323617"/>
    </source>
</evidence>